<proteinExistence type="predicted"/>
<dbReference type="Pfam" id="PF22633">
    <property type="entry name" value="F5_F8_type_C_2"/>
    <property type="match status" value="1"/>
</dbReference>
<evidence type="ECO:0000256" key="2">
    <source>
        <dbReference type="ARBA" id="ARBA00022737"/>
    </source>
</evidence>
<dbReference type="InterPro" id="IPR008979">
    <property type="entry name" value="Galactose-bd-like_sf"/>
</dbReference>
<dbReference type="Pfam" id="PF00400">
    <property type="entry name" value="WD40"/>
    <property type="match status" value="1"/>
</dbReference>
<dbReference type="AlphaFoldDB" id="A6DI37"/>
<name>A6DI37_9BACT</name>
<dbReference type="EMBL" id="ABCK01000004">
    <property type="protein sequence ID" value="EDM28691.1"/>
    <property type="molecule type" value="Genomic_DNA"/>
</dbReference>
<dbReference type="InterPro" id="IPR001680">
    <property type="entry name" value="WD40_rpt"/>
</dbReference>
<dbReference type="RefSeq" id="WP_007277569.1">
    <property type="nucleotide sequence ID" value="NZ_ABCK01000004.1"/>
</dbReference>
<keyword evidence="6" id="KW-1185">Reference proteome</keyword>
<keyword evidence="1 3" id="KW-0853">WD repeat</keyword>
<dbReference type="SMART" id="SM00320">
    <property type="entry name" value="WD40"/>
    <property type="match status" value="4"/>
</dbReference>
<dbReference type="SUPFAM" id="SSF49785">
    <property type="entry name" value="Galactose-binding domain-like"/>
    <property type="match status" value="1"/>
</dbReference>
<dbReference type="PROSITE" id="PS50082">
    <property type="entry name" value="WD_REPEATS_2"/>
    <property type="match status" value="1"/>
</dbReference>
<accession>A6DI37</accession>
<dbReference type="SUPFAM" id="SSF50998">
    <property type="entry name" value="Quinoprotein alcohol dehydrogenase-like"/>
    <property type="match status" value="1"/>
</dbReference>
<dbReference type="InterPro" id="IPR015943">
    <property type="entry name" value="WD40/YVTN_repeat-like_dom_sf"/>
</dbReference>
<comment type="caution">
    <text evidence="5">The sequence shown here is derived from an EMBL/GenBank/DDBJ whole genome shotgun (WGS) entry which is preliminary data.</text>
</comment>
<evidence type="ECO:0000313" key="6">
    <source>
        <dbReference type="Proteomes" id="UP000004947"/>
    </source>
</evidence>
<dbReference type="InterPro" id="IPR011429">
    <property type="entry name" value="Cyt_c_Planctomycete-type"/>
</dbReference>
<evidence type="ECO:0000313" key="5">
    <source>
        <dbReference type="EMBL" id="EDM28691.1"/>
    </source>
</evidence>
<sequence length="711" mass="80170">MKKIILSTLLALSLNAEVSFKKHIAPILKQKCESCHGDQKKKGGYGVDTFTKFMKAGKSGIEAVVPKDPEDSYLYELLISDDEDDRMPQDDDPLSKEQIKLFKQWIAEGAKFDGESTEDKLITLLPPPVHPKPPKNYPTALPVFTSVFSPDGKKIYSAAYNEVLVWDLKGKLIDRIDGLPQTINAIVFSNDGQSIYVAGGAPGEYGEISRVNLKNKSRQNIAMCEDVVLDLKVSPDGSKLITGGADSNIRVFDLKSQKLLWRNKQHAHWVTGLAVTDYSFFEEQAKNQGLPDFLVYTEFEKKGGEHNRQIWKFADRTIIREANWQLEFSADKNIKLTDIRETGIGKTREVKETHFTGKELKQHQKVIAYLKQLDKTWGVQVDAQPFLLTSSFDKMVKVFNLKTGLLFTTYKGHSKVYGKVNGHFKVYSVVAQENSLLAWSAGGGRHIHGWNPVLIRDEDGTAGDMEERFAKEGSAIFLKHDFKKKNIFKINQEGELLWAVADDGSIKSFVIPQDGKFNPDQAAENFTAQLQDDYLMSVDIKNGNIITAGFNGTISQLSTKKKNAEFTVSGTIGQKGQMIEQCVDGNTASKWCFFHEDKEVVWQAKYNQPVSISSYLLASAGDVPDRDPRDWILEASNDGKNWTEIDRRSNQAKFEKRRMSQSYQLNQSSDEFMQFRFRFTKVNGANMFQLSLIELKESSSGQSFAAYPKKL</sequence>
<protein>
    <submittedName>
        <fullName evidence="5">Probable vegetatible incompatibility protein HET-E-1</fullName>
    </submittedName>
</protein>
<dbReference type="Pfam" id="PF07635">
    <property type="entry name" value="PSCyt1"/>
    <property type="match status" value="1"/>
</dbReference>
<evidence type="ECO:0000256" key="3">
    <source>
        <dbReference type="PROSITE-ProRule" id="PRU00221"/>
    </source>
</evidence>
<evidence type="ECO:0000256" key="1">
    <source>
        <dbReference type="ARBA" id="ARBA00022574"/>
    </source>
</evidence>
<gene>
    <name evidence="5" type="ORF">LNTAR_08979</name>
</gene>
<dbReference type="Gene3D" id="2.60.120.260">
    <property type="entry name" value="Galactose-binding domain-like"/>
    <property type="match status" value="1"/>
</dbReference>
<dbReference type="InterPro" id="IPR011047">
    <property type="entry name" value="Quinoprotein_ADH-like_sf"/>
</dbReference>
<dbReference type="STRING" id="313628.LNTAR_08979"/>
<evidence type="ECO:0000259" key="4">
    <source>
        <dbReference type="Pfam" id="PF07635"/>
    </source>
</evidence>
<dbReference type="PANTHER" id="PTHR19848">
    <property type="entry name" value="WD40 REPEAT PROTEIN"/>
    <property type="match status" value="1"/>
</dbReference>
<dbReference type="eggNOG" id="COG2319">
    <property type="taxonomic scope" value="Bacteria"/>
</dbReference>
<dbReference type="eggNOG" id="COG3537">
    <property type="taxonomic scope" value="Bacteria"/>
</dbReference>
<reference evidence="5 6" key="1">
    <citation type="journal article" date="2010" name="J. Bacteriol.">
        <title>Genome sequence of Lentisphaera araneosa HTCC2155T, the type species of the order Lentisphaerales in the phylum Lentisphaerae.</title>
        <authorList>
            <person name="Thrash J.C."/>
            <person name="Cho J.C."/>
            <person name="Vergin K.L."/>
            <person name="Morris R.M."/>
            <person name="Giovannoni S.J."/>
        </authorList>
    </citation>
    <scope>NUCLEOTIDE SEQUENCE [LARGE SCALE GENOMIC DNA]</scope>
    <source>
        <strain evidence="5 6">HTCC2155</strain>
    </source>
</reference>
<feature type="domain" description="Cytochrome C Planctomycete-type" evidence="4">
    <location>
        <begin position="32"/>
        <end position="90"/>
    </location>
</feature>
<dbReference type="OrthoDB" id="226265at2"/>
<keyword evidence="2" id="KW-0677">Repeat</keyword>
<dbReference type="PANTHER" id="PTHR19848:SF8">
    <property type="entry name" value="F-BOX AND WD REPEAT DOMAIN CONTAINING 7"/>
    <property type="match status" value="1"/>
</dbReference>
<organism evidence="5 6">
    <name type="scientific">Lentisphaera araneosa HTCC2155</name>
    <dbReference type="NCBI Taxonomy" id="313628"/>
    <lineage>
        <taxon>Bacteria</taxon>
        <taxon>Pseudomonadati</taxon>
        <taxon>Lentisphaerota</taxon>
        <taxon>Lentisphaeria</taxon>
        <taxon>Lentisphaerales</taxon>
        <taxon>Lentisphaeraceae</taxon>
        <taxon>Lentisphaera</taxon>
    </lineage>
</organism>
<dbReference type="Proteomes" id="UP000004947">
    <property type="component" value="Unassembled WGS sequence"/>
</dbReference>
<feature type="repeat" description="WD" evidence="3">
    <location>
        <begin position="221"/>
        <end position="262"/>
    </location>
</feature>
<dbReference type="Gene3D" id="2.130.10.10">
    <property type="entry name" value="YVTN repeat-like/Quinoprotein amine dehydrogenase"/>
    <property type="match status" value="2"/>
</dbReference>